<dbReference type="RefSeq" id="WP_033613886.1">
    <property type="nucleotide sequence ID" value="NZ_KK036486.1"/>
</dbReference>
<evidence type="ECO:0000313" key="1">
    <source>
        <dbReference type="EMBL" id="ETY74399.1"/>
    </source>
</evidence>
<dbReference type="PANTHER" id="PTHR43460:SF1">
    <property type="entry name" value="METHYLTRANSFERASE TYPE 11 DOMAIN-CONTAINING PROTEIN"/>
    <property type="match status" value="1"/>
</dbReference>
<sequence>MTKVDDWYAESQLGMRGWDFKHLEGRWETTPLPWRYRDLVQENLNSNDDWLDVDTGGGELMASFQHAAAKTTVTEGWAPNITLLREKFAGSALQVIADPDETLAAVPNDSFDIITNSHGALPVAETVTKLRVGGRFVTQQVGASNNFSLSRFLNPTYTPAFPNNTLINRSVQLQTAGMTIQRQTAAFSELRFFDVGAIVYYASVIPWEFPNFSVAACLPQLRQLDRLMTINGAVTTFEDRFMIVACKE</sequence>
<dbReference type="GO" id="GO:0032259">
    <property type="term" value="P:methylation"/>
    <property type="evidence" value="ECO:0007669"/>
    <property type="project" value="UniProtKB-KW"/>
</dbReference>
<name>W6T816_9LACO</name>
<reference evidence="1 2" key="1">
    <citation type="journal article" date="2014" name="Genome Announc.">
        <title>Genome Sequence of Lactobacillus fabifermentans Strain T30PCM01, Isolated from Fermenting Grape Marc.</title>
        <authorList>
            <person name="Treu L."/>
            <person name="Vendramin V."/>
            <person name="Bovo B."/>
            <person name="Giacomini A."/>
            <person name="Corich V."/>
            <person name="Campanaro S."/>
        </authorList>
    </citation>
    <scope>NUCLEOTIDE SEQUENCE [LARGE SCALE GENOMIC DNA]</scope>
    <source>
        <strain evidence="1 2">T30PCM01</strain>
    </source>
</reference>
<dbReference type="PANTHER" id="PTHR43460">
    <property type="entry name" value="METHYLTRANSFERASE"/>
    <property type="match status" value="1"/>
</dbReference>
<accession>W6T816</accession>
<keyword evidence="1" id="KW-0808">Transferase</keyword>
<dbReference type="eggNOG" id="COG2226">
    <property type="taxonomic scope" value="Bacteria"/>
</dbReference>
<dbReference type="HOGENOM" id="CLU_091968_1_0_9"/>
<organism evidence="1 2">
    <name type="scientific">Lactiplantibacillus fabifermentans T30PCM01</name>
    <dbReference type="NCBI Taxonomy" id="1400520"/>
    <lineage>
        <taxon>Bacteria</taxon>
        <taxon>Bacillati</taxon>
        <taxon>Bacillota</taxon>
        <taxon>Bacilli</taxon>
        <taxon>Lactobacillales</taxon>
        <taxon>Lactobacillaceae</taxon>
        <taxon>Lactiplantibacillus</taxon>
    </lineage>
</organism>
<dbReference type="Proteomes" id="UP000019247">
    <property type="component" value="Unassembled WGS sequence"/>
</dbReference>
<dbReference type="AlphaFoldDB" id="W6T816"/>
<dbReference type="Gene3D" id="3.40.50.150">
    <property type="entry name" value="Vaccinia Virus protein VP39"/>
    <property type="match status" value="1"/>
</dbReference>
<protein>
    <submittedName>
        <fullName evidence="1">SAM-dependent methyltransferase</fullName>
    </submittedName>
</protein>
<dbReference type="STRING" id="1400520.LFAB_07200"/>
<dbReference type="EMBL" id="AWWK01000033">
    <property type="protein sequence ID" value="ETY74399.1"/>
    <property type="molecule type" value="Genomic_DNA"/>
</dbReference>
<dbReference type="OrthoDB" id="9795864at2"/>
<proteinExistence type="predicted"/>
<keyword evidence="1" id="KW-0489">Methyltransferase</keyword>
<dbReference type="SUPFAM" id="SSF53335">
    <property type="entry name" value="S-adenosyl-L-methionine-dependent methyltransferases"/>
    <property type="match status" value="1"/>
</dbReference>
<dbReference type="InterPro" id="IPR052939">
    <property type="entry name" value="23S_rRNA_MeTrnsfrase_RlmA"/>
</dbReference>
<dbReference type="InterPro" id="IPR029063">
    <property type="entry name" value="SAM-dependent_MTases_sf"/>
</dbReference>
<evidence type="ECO:0000313" key="2">
    <source>
        <dbReference type="Proteomes" id="UP000019247"/>
    </source>
</evidence>
<dbReference type="GO" id="GO:0008168">
    <property type="term" value="F:methyltransferase activity"/>
    <property type="evidence" value="ECO:0007669"/>
    <property type="project" value="UniProtKB-KW"/>
</dbReference>
<dbReference type="PATRIC" id="fig|1400520.3.peg.1409"/>
<gene>
    <name evidence="1" type="ORF">LFAB_07200</name>
</gene>
<comment type="caution">
    <text evidence="1">The sequence shown here is derived from an EMBL/GenBank/DDBJ whole genome shotgun (WGS) entry which is preliminary data.</text>
</comment>